<protein>
    <submittedName>
        <fullName evidence="1">CRISPR-associated protein Cas2</fullName>
    </submittedName>
</protein>
<organism evidence="1 2">
    <name type="scientific">Cytobacillus oceanisediminis</name>
    <dbReference type="NCBI Taxonomy" id="665099"/>
    <lineage>
        <taxon>Bacteria</taxon>
        <taxon>Bacillati</taxon>
        <taxon>Bacillota</taxon>
        <taxon>Bacilli</taxon>
        <taxon>Bacillales</taxon>
        <taxon>Bacillaceae</taxon>
        <taxon>Cytobacillus</taxon>
    </lineage>
</organism>
<evidence type="ECO:0000313" key="1">
    <source>
        <dbReference type="EMBL" id="OHX41688.1"/>
    </source>
</evidence>
<reference evidence="1 2" key="1">
    <citation type="submission" date="2016-07" db="EMBL/GenBank/DDBJ databases">
        <title>Bacillus oceanisediminis whole genome.</title>
        <authorList>
            <person name="Pal Y."/>
            <person name="Verma A."/>
            <person name="Mual P."/>
            <person name="Srinivasan K."/>
        </authorList>
    </citation>
    <scope>NUCLEOTIDE SEQUENCE [LARGE SCALE GENOMIC DNA]</scope>
    <source>
        <strain evidence="1 2">Bhandara28</strain>
    </source>
</reference>
<dbReference type="EMBL" id="MBRJ01000055">
    <property type="protein sequence ID" value="OHX41688.1"/>
    <property type="molecule type" value="Genomic_DNA"/>
</dbReference>
<comment type="caution">
    <text evidence="1">The sequence shown here is derived from an EMBL/GenBank/DDBJ whole genome shotgun (WGS) entry which is preliminary data.</text>
</comment>
<gene>
    <name evidence="1" type="ORF">BBV17_28015</name>
</gene>
<proteinExistence type="predicted"/>
<dbReference type="Proteomes" id="UP000180194">
    <property type="component" value="Unassembled WGS sequence"/>
</dbReference>
<keyword evidence="2" id="KW-1185">Reference proteome</keyword>
<accession>A0ABX3CL21</accession>
<name>A0ABX3CL21_9BACI</name>
<evidence type="ECO:0000313" key="2">
    <source>
        <dbReference type="Proteomes" id="UP000180194"/>
    </source>
</evidence>
<sequence>MKSYLISYDLIGPNRDYDSVTEKIKSYGTWARPLESVWIIKSDDSATTIRDNVFSVMDSNDKLIVTGLTGEAAWQNLSPKLSEWLKENL</sequence>